<dbReference type="Proteomes" id="UP000762586">
    <property type="component" value="Unassembled WGS sequence"/>
</dbReference>
<evidence type="ECO:0000313" key="1">
    <source>
        <dbReference type="EMBL" id="MBN3105785.1"/>
    </source>
</evidence>
<keyword evidence="4" id="KW-1185">Reference proteome</keyword>
<reference evidence="2 3" key="2">
    <citation type="submission" date="2020-11" db="EMBL/GenBank/DDBJ databases">
        <title>Complete genome sequence of Pectobacterium brasiliense strain F126.</title>
        <authorList>
            <person name="Miroshnikov K."/>
            <person name="Vo T.N.H."/>
            <person name="Khodykina M.V."/>
            <person name="Kabanova A.P."/>
            <person name="Shneider M."/>
            <person name="Korzhenkov A."/>
            <person name="Toschakov S.V."/>
            <person name="Miroshnikov K.A."/>
            <person name="Ignatov A.N."/>
            <person name="Mikhailova Y.V."/>
            <person name="Shelenkov A."/>
            <person name="Yanushevich Y.G."/>
            <person name="Evseev P.V."/>
        </authorList>
    </citation>
    <scope>NUCLEOTIDE SEQUENCE [LARGE SCALE GENOMIC DNA]</scope>
    <source>
        <strain evidence="2 3">F126</strain>
    </source>
</reference>
<reference evidence="1 4" key="1">
    <citation type="submission" date="2020-07" db="EMBL/GenBank/DDBJ databases">
        <title>A pangenomic view of the genus Pectobacterium provides insights into genome organization, phylogeny, and virulence.</title>
        <authorList>
            <person name="Jonkheer E."/>
            <person name="Brankovics B."/>
            <person name="Houwers I."/>
            <person name="Van Der Wolf J."/>
            <person name="Bonants P."/>
            <person name="Vreeburg R."/>
            <person name="Bollema R."/>
            <person name="De Haan J."/>
            <person name="Berke L."/>
            <person name="De Ridder D."/>
            <person name="Smit S."/>
            <person name="Van Der Lee T.A.J."/>
        </authorList>
    </citation>
    <scope>NUCLEOTIDE SEQUENCE [LARGE SCALE GENOMIC DNA]</scope>
    <source>
        <strain evidence="1 4">NAK:384</strain>
    </source>
</reference>
<evidence type="ECO:0000313" key="4">
    <source>
        <dbReference type="Proteomes" id="UP000762586"/>
    </source>
</evidence>
<sequence>MTIAYLKQKMQADRIIALKVENALVEIKQDLRETADTLYSGVERVSWYGSCLFDDYKDVCRQLRKEDYRMLIAVKQVYLRDDVVFDMVEIFFKKKLIRISEEKQNIILQEVAKKIAEHASIKFSKLSLAYVIAKIVRTSRDFNDSHTKIINKGSLAVVQVGSFYGKMQKAAMAARRLKNIEPEYYWELYNEKIESLYFLIEPEMSKIIYMTNSGYYNEDDVIYLLNQVLKK</sequence>
<dbReference type="RefSeq" id="WP_127110950.1">
    <property type="nucleotide sequence ID" value="NZ_BSWF01000004.1"/>
</dbReference>
<dbReference type="EMBL" id="CP065031">
    <property type="protein sequence ID" value="QPK23095.1"/>
    <property type="molecule type" value="Genomic_DNA"/>
</dbReference>
<evidence type="ECO:0000313" key="3">
    <source>
        <dbReference type="Proteomes" id="UP000269351"/>
    </source>
</evidence>
<organism evidence="2 3">
    <name type="scientific">Pectobacterium brasiliense</name>
    <dbReference type="NCBI Taxonomy" id="180957"/>
    <lineage>
        <taxon>Bacteria</taxon>
        <taxon>Pseudomonadati</taxon>
        <taxon>Pseudomonadota</taxon>
        <taxon>Gammaproteobacteria</taxon>
        <taxon>Enterobacterales</taxon>
        <taxon>Pectobacteriaceae</taxon>
        <taxon>Pectobacterium</taxon>
    </lineage>
</organism>
<evidence type="ECO:0000313" key="2">
    <source>
        <dbReference type="EMBL" id="QPK23095.1"/>
    </source>
</evidence>
<dbReference type="EMBL" id="JACGET010000005">
    <property type="protein sequence ID" value="MBN3105785.1"/>
    <property type="molecule type" value="Genomic_DNA"/>
</dbReference>
<accession>A0A3S0Y9E5</accession>
<name>A0A3S0Y9E5_9GAMM</name>
<protein>
    <submittedName>
        <fullName evidence="2">Uncharacterized protein</fullName>
    </submittedName>
</protein>
<dbReference type="Proteomes" id="UP000269351">
    <property type="component" value="Chromosome"/>
</dbReference>
<proteinExistence type="predicted"/>
<gene>
    <name evidence="2" type="ORF">F126LOC_015750</name>
    <name evidence="1" type="ORF">H4F48_06780</name>
</gene>
<dbReference type="AlphaFoldDB" id="A0A3S0Y9E5"/>